<dbReference type="SUPFAM" id="SSF51690">
    <property type="entry name" value="Nicotinate/Quinolinate PRTase C-terminal domain-like"/>
    <property type="match status" value="1"/>
</dbReference>
<dbReference type="UniPathway" id="UPA00253">
    <property type="reaction ID" value="UER00331"/>
</dbReference>
<accession>A0A2L1GL13</accession>
<evidence type="ECO:0000256" key="4">
    <source>
        <dbReference type="ARBA" id="ARBA00011218"/>
    </source>
</evidence>
<dbReference type="FunFam" id="3.90.1170.20:FF:000001">
    <property type="entry name" value="Nicotinate-nucleotide diphosphorylase (Carboxylating)"/>
    <property type="match status" value="1"/>
</dbReference>
<dbReference type="NCBIfam" id="TIGR00078">
    <property type="entry name" value="nadC"/>
    <property type="match status" value="1"/>
</dbReference>
<organism evidence="15 16">
    <name type="scientific">Desulfobulbus oralis</name>
    <dbReference type="NCBI Taxonomy" id="1986146"/>
    <lineage>
        <taxon>Bacteria</taxon>
        <taxon>Pseudomonadati</taxon>
        <taxon>Thermodesulfobacteriota</taxon>
        <taxon>Desulfobulbia</taxon>
        <taxon>Desulfobulbales</taxon>
        <taxon>Desulfobulbaceae</taxon>
        <taxon>Desulfobulbus</taxon>
    </lineage>
</organism>
<dbReference type="FunFam" id="3.20.20.70:FF:000030">
    <property type="entry name" value="Nicotinate-nucleotide pyrophosphorylase, carboxylating"/>
    <property type="match status" value="1"/>
</dbReference>
<dbReference type="KEGG" id="deo:CAY53_01700"/>
<dbReference type="GO" id="GO:0034213">
    <property type="term" value="P:quinolinate catabolic process"/>
    <property type="evidence" value="ECO:0007669"/>
    <property type="project" value="TreeGrafter"/>
</dbReference>
<evidence type="ECO:0000256" key="1">
    <source>
        <dbReference type="ARBA" id="ARBA00003237"/>
    </source>
</evidence>
<evidence type="ECO:0000313" key="16">
    <source>
        <dbReference type="Proteomes" id="UP000239867"/>
    </source>
</evidence>
<comment type="subunit">
    <text evidence="4">Hexamer formed by 3 homodimers.</text>
</comment>
<comment type="catalytic activity">
    <reaction evidence="10">
        <text>nicotinate beta-D-ribonucleotide + CO2 + diphosphate = quinolinate + 5-phospho-alpha-D-ribose 1-diphosphate + 2 H(+)</text>
        <dbReference type="Rhea" id="RHEA:12733"/>
        <dbReference type="ChEBI" id="CHEBI:15378"/>
        <dbReference type="ChEBI" id="CHEBI:16526"/>
        <dbReference type="ChEBI" id="CHEBI:29959"/>
        <dbReference type="ChEBI" id="CHEBI:33019"/>
        <dbReference type="ChEBI" id="CHEBI:57502"/>
        <dbReference type="ChEBI" id="CHEBI:58017"/>
        <dbReference type="EC" id="2.4.2.19"/>
    </reaction>
</comment>
<dbReference type="Pfam" id="PF02749">
    <property type="entry name" value="QRPTase_N"/>
    <property type="match status" value="1"/>
</dbReference>
<evidence type="ECO:0000256" key="2">
    <source>
        <dbReference type="ARBA" id="ARBA00004893"/>
    </source>
</evidence>
<evidence type="ECO:0000256" key="6">
    <source>
        <dbReference type="ARBA" id="ARBA00022642"/>
    </source>
</evidence>
<dbReference type="InterPro" id="IPR036068">
    <property type="entry name" value="Nicotinate_pribotase-like_C"/>
</dbReference>
<dbReference type="GO" id="GO:0009435">
    <property type="term" value="P:NAD+ biosynthetic process"/>
    <property type="evidence" value="ECO:0007669"/>
    <property type="project" value="UniProtKB-UniPathway"/>
</dbReference>
<comment type="function">
    <text evidence="1">Involved in the catabolism of quinolinic acid (QA).</text>
</comment>
<dbReference type="InterPro" id="IPR004393">
    <property type="entry name" value="NadC"/>
</dbReference>
<dbReference type="Gene3D" id="3.20.20.70">
    <property type="entry name" value="Aldolase class I"/>
    <property type="match status" value="1"/>
</dbReference>
<dbReference type="Gene3D" id="3.90.1170.20">
    <property type="entry name" value="Quinolinate phosphoribosyl transferase, N-terminal domain"/>
    <property type="match status" value="1"/>
</dbReference>
<keyword evidence="7 12" id="KW-0328">Glycosyltransferase</keyword>
<evidence type="ECO:0000256" key="12">
    <source>
        <dbReference type="PIRNR" id="PIRNR006250"/>
    </source>
</evidence>
<evidence type="ECO:0000256" key="9">
    <source>
        <dbReference type="ARBA" id="ARBA00033102"/>
    </source>
</evidence>
<dbReference type="OrthoDB" id="9782546at2"/>
<evidence type="ECO:0000256" key="3">
    <source>
        <dbReference type="ARBA" id="ARBA00009400"/>
    </source>
</evidence>
<dbReference type="PANTHER" id="PTHR32179:SF3">
    <property type="entry name" value="NICOTINATE-NUCLEOTIDE PYROPHOSPHORYLASE [CARBOXYLATING]"/>
    <property type="match status" value="1"/>
</dbReference>
<dbReference type="InterPro" id="IPR037128">
    <property type="entry name" value="Quinolinate_PRibosylTase_N_sf"/>
</dbReference>
<evidence type="ECO:0000256" key="8">
    <source>
        <dbReference type="ARBA" id="ARBA00022679"/>
    </source>
</evidence>
<keyword evidence="6" id="KW-0662">Pyridine nucleotide biosynthesis</keyword>
<feature type="domain" description="Quinolinate phosphoribosyl transferase N-terminal" evidence="14">
    <location>
        <begin position="22"/>
        <end position="108"/>
    </location>
</feature>
<dbReference type="EC" id="2.4.2.19" evidence="5"/>
<evidence type="ECO:0000259" key="13">
    <source>
        <dbReference type="Pfam" id="PF01729"/>
    </source>
</evidence>
<dbReference type="Proteomes" id="UP000239867">
    <property type="component" value="Chromosome"/>
</dbReference>
<dbReference type="RefSeq" id="WP_104935674.1">
    <property type="nucleotide sequence ID" value="NZ_CP021255.1"/>
</dbReference>
<feature type="domain" description="Quinolinate phosphoribosyl transferase C-terminal" evidence="13">
    <location>
        <begin position="110"/>
        <end position="275"/>
    </location>
</feature>
<dbReference type="InterPro" id="IPR022412">
    <property type="entry name" value="Quinolinate_PRibosylTrfase_N"/>
</dbReference>
<dbReference type="InterPro" id="IPR027277">
    <property type="entry name" value="NadC/ModD"/>
</dbReference>
<dbReference type="GO" id="GO:0004514">
    <property type="term" value="F:nicotinate-nucleotide diphosphorylase (carboxylating) activity"/>
    <property type="evidence" value="ECO:0007669"/>
    <property type="project" value="UniProtKB-EC"/>
</dbReference>
<evidence type="ECO:0000256" key="11">
    <source>
        <dbReference type="ARBA" id="ARBA00069173"/>
    </source>
</evidence>
<dbReference type="EMBL" id="CP021255">
    <property type="protein sequence ID" value="AVD70359.1"/>
    <property type="molecule type" value="Genomic_DNA"/>
</dbReference>
<protein>
    <recommendedName>
        <fullName evidence="11">Probable nicotinate-nucleotide pyrophosphorylase [carboxylating]</fullName>
        <ecNumber evidence="5">2.4.2.19</ecNumber>
    </recommendedName>
    <alternativeName>
        <fullName evidence="9">Quinolinate phosphoribosyltransferase [decarboxylating]</fullName>
    </alternativeName>
</protein>
<keyword evidence="16" id="KW-1185">Reference proteome</keyword>
<dbReference type="InterPro" id="IPR002638">
    <property type="entry name" value="Quinolinate_PRibosylTrfase_C"/>
</dbReference>
<evidence type="ECO:0000256" key="5">
    <source>
        <dbReference type="ARBA" id="ARBA00011944"/>
    </source>
</evidence>
<dbReference type="SUPFAM" id="SSF54675">
    <property type="entry name" value="Nicotinate/Quinolinate PRTase N-terminal domain-like"/>
    <property type="match status" value="1"/>
</dbReference>
<dbReference type="PIRSF" id="PIRSF006250">
    <property type="entry name" value="NadC_ModD"/>
    <property type="match status" value="1"/>
</dbReference>
<sequence>MDTLLLDPILRHFLTEDLEHGDITTDAIFGEADTASASFMARHDMVACGMASIAPRVFALVDSGVRCTGAVADGALARQGDVLLRISGPTRAMLKGERVALNLVQRMSGIATRTRSFVDKIQGCRAAIVDTRKTTPGLRMLEKYAVLAGGGRNHRYSLSDGALIKDNHIAACGSISEAVRRVRQTVPHTINIEVETTTLAEVAECLRLNVGLIMLDNMAPALMREAVQMIAGRALVEASGGVNLDNVRAIAESGVDIISIGGLTHSAPACDIGMDWDA</sequence>
<comment type="pathway">
    <text evidence="2">Cofactor biosynthesis; NAD(+) biosynthesis; nicotinate D-ribonucleotide from quinolinate: step 1/1.</text>
</comment>
<dbReference type="CDD" id="cd01572">
    <property type="entry name" value="QPRTase"/>
    <property type="match status" value="1"/>
</dbReference>
<evidence type="ECO:0000256" key="7">
    <source>
        <dbReference type="ARBA" id="ARBA00022676"/>
    </source>
</evidence>
<evidence type="ECO:0000256" key="10">
    <source>
        <dbReference type="ARBA" id="ARBA00047445"/>
    </source>
</evidence>
<keyword evidence="8 12" id="KW-0808">Transferase</keyword>
<evidence type="ECO:0000259" key="14">
    <source>
        <dbReference type="Pfam" id="PF02749"/>
    </source>
</evidence>
<name>A0A2L1GL13_9BACT</name>
<evidence type="ECO:0000313" key="15">
    <source>
        <dbReference type="EMBL" id="AVD70359.1"/>
    </source>
</evidence>
<comment type="similarity">
    <text evidence="3 12">Belongs to the NadC/ModD family.</text>
</comment>
<dbReference type="AlphaFoldDB" id="A0A2L1GL13"/>
<dbReference type="PANTHER" id="PTHR32179">
    <property type="entry name" value="NICOTINATE-NUCLEOTIDE PYROPHOSPHORYLASE [CARBOXYLATING]"/>
    <property type="match status" value="1"/>
</dbReference>
<dbReference type="GO" id="GO:0005737">
    <property type="term" value="C:cytoplasm"/>
    <property type="evidence" value="ECO:0007669"/>
    <property type="project" value="TreeGrafter"/>
</dbReference>
<proteinExistence type="inferred from homology"/>
<gene>
    <name evidence="15" type="ORF">CAY53_01700</name>
</gene>
<dbReference type="InterPro" id="IPR013785">
    <property type="entry name" value="Aldolase_TIM"/>
</dbReference>
<reference evidence="15 16" key="1">
    <citation type="journal article" date="2018" name="MBio">
        <title>Insights into the evolution of host association through the isolation and characterization of a novel human periodontal pathobiont, Desulfobulbus oralis.</title>
        <authorList>
            <person name="Cross K.L."/>
            <person name="Chirania P."/>
            <person name="Xiong W."/>
            <person name="Beall C.J."/>
            <person name="Elkins J.G."/>
            <person name="Giannone R.J."/>
            <person name="Griffen A.L."/>
            <person name="Guss A.M."/>
            <person name="Hettich R.L."/>
            <person name="Joshi S.S."/>
            <person name="Mokrzan E.M."/>
            <person name="Martin R.K."/>
            <person name="Zhulin I.B."/>
            <person name="Leys E.J."/>
            <person name="Podar M."/>
        </authorList>
    </citation>
    <scope>NUCLEOTIDE SEQUENCE [LARGE SCALE GENOMIC DNA]</scope>
    <source>
        <strain evidence="15 16">ORNL</strain>
    </source>
</reference>
<dbReference type="Pfam" id="PF01729">
    <property type="entry name" value="QRPTase_C"/>
    <property type="match status" value="1"/>
</dbReference>